<organism evidence="2 3">
    <name type="scientific">Cetraspora pellucida</name>
    <dbReference type="NCBI Taxonomy" id="1433469"/>
    <lineage>
        <taxon>Eukaryota</taxon>
        <taxon>Fungi</taxon>
        <taxon>Fungi incertae sedis</taxon>
        <taxon>Mucoromycota</taxon>
        <taxon>Glomeromycotina</taxon>
        <taxon>Glomeromycetes</taxon>
        <taxon>Diversisporales</taxon>
        <taxon>Gigasporaceae</taxon>
        <taxon>Cetraspora</taxon>
    </lineage>
</organism>
<reference evidence="2" key="1">
    <citation type="submission" date="2021-06" db="EMBL/GenBank/DDBJ databases">
        <authorList>
            <person name="Kallberg Y."/>
            <person name="Tangrot J."/>
            <person name="Rosling A."/>
        </authorList>
    </citation>
    <scope>NUCLEOTIDE SEQUENCE</scope>
    <source>
        <strain evidence="2">FL966</strain>
    </source>
</reference>
<feature type="non-terminal residue" evidence="2">
    <location>
        <position position="70"/>
    </location>
</feature>
<evidence type="ECO:0000313" key="3">
    <source>
        <dbReference type="Proteomes" id="UP000789759"/>
    </source>
</evidence>
<dbReference type="Proteomes" id="UP000789759">
    <property type="component" value="Unassembled WGS sequence"/>
</dbReference>
<protein>
    <submittedName>
        <fullName evidence="2">17523_t:CDS:1</fullName>
    </submittedName>
</protein>
<keyword evidence="3" id="KW-1185">Reference proteome</keyword>
<name>A0A9N9BVD2_9GLOM</name>
<feature type="compositionally biased region" description="Polar residues" evidence="1">
    <location>
        <begin position="59"/>
        <end position="70"/>
    </location>
</feature>
<comment type="caution">
    <text evidence="2">The sequence shown here is derived from an EMBL/GenBank/DDBJ whole genome shotgun (WGS) entry which is preliminary data.</text>
</comment>
<sequence>MTEFNLKNKIVYAVTDNERLEKAQIKVVERDNLLSSSSINTKDSLEENDEEKKAGEVNNRYNANSEQQLN</sequence>
<evidence type="ECO:0000256" key="1">
    <source>
        <dbReference type="SAM" id="MobiDB-lite"/>
    </source>
</evidence>
<dbReference type="EMBL" id="CAJVQA010003633">
    <property type="protein sequence ID" value="CAG8579531.1"/>
    <property type="molecule type" value="Genomic_DNA"/>
</dbReference>
<evidence type="ECO:0000313" key="2">
    <source>
        <dbReference type="EMBL" id="CAG8579531.1"/>
    </source>
</evidence>
<dbReference type="AlphaFoldDB" id="A0A9N9BVD2"/>
<proteinExistence type="predicted"/>
<accession>A0A9N9BVD2</accession>
<gene>
    <name evidence="2" type="ORF">CPELLU_LOCUS6022</name>
</gene>
<feature type="region of interest" description="Disordered" evidence="1">
    <location>
        <begin position="36"/>
        <end position="70"/>
    </location>
</feature>